<feature type="transmembrane region" description="Helical" evidence="1">
    <location>
        <begin position="7"/>
        <end position="29"/>
    </location>
</feature>
<sequence>MRLPSLLSLIGFIILIAATYCPMLSAFGLVTMNVYKMNQPFGLLLLMVGIIGILCTFFNQTKVTRFTAFMSLALVALLLLAAFLKVKTSFSFIPFKGIAAFLTSKIRFRWGWIVLFVGPVLAVIGALFSKKKLNISAQQV</sequence>
<keyword evidence="3" id="KW-1185">Reference proteome</keyword>
<protein>
    <submittedName>
        <fullName evidence="2">Uncharacterized protein</fullName>
    </submittedName>
</protein>
<dbReference type="RefSeq" id="WP_191191287.1">
    <property type="nucleotide sequence ID" value="NZ_JACWMY010000013.1"/>
</dbReference>
<evidence type="ECO:0000256" key="1">
    <source>
        <dbReference type="SAM" id="Phobius"/>
    </source>
</evidence>
<feature type="transmembrane region" description="Helical" evidence="1">
    <location>
        <begin position="41"/>
        <end position="59"/>
    </location>
</feature>
<dbReference type="EMBL" id="JACWMY010000013">
    <property type="protein sequence ID" value="MBD1366654.1"/>
    <property type="molecule type" value="Genomic_DNA"/>
</dbReference>
<keyword evidence="1" id="KW-0812">Transmembrane</keyword>
<proteinExistence type="predicted"/>
<reference evidence="2 3" key="1">
    <citation type="submission" date="2020-09" db="EMBL/GenBank/DDBJ databases">
        <title>Novel species of Mucilaginibacter isolated from a glacier on the Tibetan Plateau.</title>
        <authorList>
            <person name="Liu Q."/>
            <person name="Xin Y.-H."/>
        </authorList>
    </citation>
    <scope>NUCLEOTIDE SEQUENCE [LARGE SCALE GENOMIC DNA]</scope>
    <source>
        <strain evidence="2 3">ZT4R22</strain>
    </source>
</reference>
<feature type="transmembrane region" description="Helical" evidence="1">
    <location>
        <begin position="110"/>
        <end position="128"/>
    </location>
</feature>
<accession>A0ABR7WWJ8</accession>
<name>A0ABR7WWJ8_9SPHI</name>
<dbReference type="Proteomes" id="UP000606600">
    <property type="component" value="Unassembled WGS sequence"/>
</dbReference>
<gene>
    <name evidence="2" type="ORF">IDJ77_22775</name>
</gene>
<keyword evidence="1" id="KW-1133">Transmembrane helix</keyword>
<comment type="caution">
    <text evidence="2">The sequence shown here is derived from an EMBL/GenBank/DDBJ whole genome shotgun (WGS) entry which is preliminary data.</text>
</comment>
<organism evidence="2 3">
    <name type="scientific">Mucilaginibacter pankratovii</name>
    <dbReference type="NCBI Taxonomy" id="2772110"/>
    <lineage>
        <taxon>Bacteria</taxon>
        <taxon>Pseudomonadati</taxon>
        <taxon>Bacteroidota</taxon>
        <taxon>Sphingobacteriia</taxon>
        <taxon>Sphingobacteriales</taxon>
        <taxon>Sphingobacteriaceae</taxon>
        <taxon>Mucilaginibacter</taxon>
    </lineage>
</organism>
<evidence type="ECO:0000313" key="2">
    <source>
        <dbReference type="EMBL" id="MBD1366654.1"/>
    </source>
</evidence>
<evidence type="ECO:0000313" key="3">
    <source>
        <dbReference type="Proteomes" id="UP000606600"/>
    </source>
</evidence>
<feature type="transmembrane region" description="Helical" evidence="1">
    <location>
        <begin position="66"/>
        <end position="84"/>
    </location>
</feature>
<keyword evidence="1" id="KW-0472">Membrane</keyword>